<gene>
    <name evidence="1" type="ORF">SAMN04488503_1791</name>
</gene>
<protein>
    <submittedName>
        <fullName evidence="1">Uncharacterized protein</fullName>
    </submittedName>
</protein>
<dbReference type="RefSeq" id="WP_089273875.1">
    <property type="nucleotide sequence ID" value="NZ_FZOC01000003.1"/>
</dbReference>
<dbReference type="Gene3D" id="3.20.20.140">
    <property type="entry name" value="Metal-dependent hydrolases"/>
    <property type="match status" value="1"/>
</dbReference>
<organism evidence="1 2">
    <name type="scientific">Humidesulfovibrio mexicanus</name>
    <dbReference type="NCBI Taxonomy" id="147047"/>
    <lineage>
        <taxon>Bacteria</taxon>
        <taxon>Pseudomonadati</taxon>
        <taxon>Thermodesulfobacteriota</taxon>
        <taxon>Desulfovibrionia</taxon>
        <taxon>Desulfovibrionales</taxon>
        <taxon>Desulfovibrionaceae</taxon>
        <taxon>Humidesulfovibrio</taxon>
    </lineage>
</organism>
<dbReference type="OrthoDB" id="5413868at2"/>
<name>A0A239A2N7_9BACT</name>
<sequence length="379" mass="42721">MTADFDLDGLAAGLTAEVTEADERLFAVLVDTTLDAAMRERIRTPGVVMPAQQSVLAVHWHPEHVPMDLLRQRIEASYPAMRTSLIIPTQHNQLLEYGPYSGVEVDCYSRGFNQKVQLLLHFRTERMGDAHVLKSMLAHTHAYRSGQLFDYLFTVTKPDEERLALAARESGSDEAVVACARACCLKLAALLEKHEGSIPVDAIKNKLVRNFVEGQRPVLGNALANRVQVFLKEVKAVVKARFPLTYFYRTSEFIEEVRGLGGGVVIPHPEQFWPILLANYDVDGYEVWNPQSQRYTEFLISVLCEKNRLRRDGERRMLVFMGDDTHMGEKTLAVSDPAKARREIGLQPAWDDLAIGKKLIVADMDRARVIEEYAARLDG</sequence>
<dbReference type="InterPro" id="IPR016195">
    <property type="entry name" value="Pol/histidinol_Pase-like"/>
</dbReference>
<accession>A0A239A2N7</accession>
<reference evidence="1 2" key="1">
    <citation type="submission" date="2017-06" db="EMBL/GenBank/DDBJ databases">
        <authorList>
            <person name="Kim H.J."/>
            <person name="Triplett B.A."/>
        </authorList>
    </citation>
    <scope>NUCLEOTIDE SEQUENCE [LARGE SCALE GENOMIC DNA]</scope>
    <source>
        <strain evidence="1 2">DSM 13116</strain>
    </source>
</reference>
<proteinExistence type="predicted"/>
<keyword evidence="2" id="KW-1185">Reference proteome</keyword>
<dbReference type="SUPFAM" id="SSF89550">
    <property type="entry name" value="PHP domain-like"/>
    <property type="match status" value="1"/>
</dbReference>
<dbReference type="EMBL" id="FZOC01000003">
    <property type="protein sequence ID" value="SNR89916.1"/>
    <property type="molecule type" value="Genomic_DNA"/>
</dbReference>
<evidence type="ECO:0000313" key="2">
    <source>
        <dbReference type="Proteomes" id="UP000198324"/>
    </source>
</evidence>
<dbReference type="AlphaFoldDB" id="A0A239A2N7"/>
<dbReference type="Proteomes" id="UP000198324">
    <property type="component" value="Unassembled WGS sequence"/>
</dbReference>
<evidence type="ECO:0000313" key="1">
    <source>
        <dbReference type="EMBL" id="SNR89916.1"/>
    </source>
</evidence>